<dbReference type="AlphaFoldDB" id="A0A249PFR4"/>
<dbReference type="Proteomes" id="UP000217211">
    <property type="component" value="Chromosome"/>
</dbReference>
<evidence type="ECO:0000313" key="1">
    <source>
        <dbReference type="EMBL" id="ASY64646.1"/>
    </source>
</evidence>
<dbReference type="KEGG" id="esj:SJ05684_c32240"/>
<sequence>MFVGENLDGNVQTPWIRAVISNGGGYDNVKSQIDNSPALSFLERDVALSLNEFFGLFKRFSVVLTWQGLNLGGREYNVIEG</sequence>
<organism evidence="1 2">
    <name type="scientific">Sinorhizobium sojae CCBAU 05684</name>
    <dbReference type="NCBI Taxonomy" id="716928"/>
    <lineage>
        <taxon>Bacteria</taxon>
        <taxon>Pseudomonadati</taxon>
        <taxon>Pseudomonadota</taxon>
        <taxon>Alphaproteobacteria</taxon>
        <taxon>Hyphomicrobiales</taxon>
        <taxon>Rhizobiaceae</taxon>
        <taxon>Sinorhizobium/Ensifer group</taxon>
        <taxon>Sinorhizobium</taxon>
    </lineage>
</organism>
<keyword evidence="2" id="KW-1185">Reference proteome</keyword>
<dbReference type="EMBL" id="CP023067">
    <property type="protein sequence ID" value="ASY64646.1"/>
    <property type="molecule type" value="Genomic_DNA"/>
</dbReference>
<evidence type="ECO:0000313" key="2">
    <source>
        <dbReference type="Proteomes" id="UP000217211"/>
    </source>
</evidence>
<protein>
    <submittedName>
        <fullName evidence="1">Uncharacterized protein</fullName>
    </submittedName>
</protein>
<reference evidence="1 2" key="1">
    <citation type="submission" date="2017-08" db="EMBL/GenBank/DDBJ databases">
        <title>Multipartite genome sequences of Sinorhizobium species nodulating soybeans.</title>
        <authorList>
            <person name="Tian C.F."/>
        </authorList>
    </citation>
    <scope>NUCLEOTIDE SEQUENCE [LARGE SCALE GENOMIC DNA]</scope>
    <source>
        <strain evidence="1 2">CCBAU 05684</strain>
    </source>
</reference>
<gene>
    <name evidence="1" type="ORF">SJ05684_c32240</name>
</gene>
<proteinExistence type="predicted"/>
<name>A0A249PFR4_9HYPH</name>
<accession>A0A249PFR4</accession>